<dbReference type="Ensembl" id="ENSEBUT00000014482.1">
    <property type="protein sequence ID" value="ENSEBUP00000013906.1"/>
    <property type="gene ID" value="ENSEBUG00000008754.1"/>
</dbReference>
<evidence type="ECO:0000313" key="3">
    <source>
        <dbReference type="Ensembl" id="ENSEBUP00000013906.1"/>
    </source>
</evidence>
<dbReference type="InterPro" id="IPR036249">
    <property type="entry name" value="Thioredoxin-like_sf"/>
</dbReference>
<name>A0A8C4QDZ5_EPTBU</name>
<dbReference type="Pfam" id="PF26234">
    <property type="entry name" value="TXNDC11_2nd"/>
    <property type="match status" value="1"/>
</dbReference>
<dbReference type="Gene3D" id="3.40.30.10">
    <property type="entry name" value="Glutaredoxin"/>
    <property type="match status" value="2"/>
</dbReference>
<dbReference type="InterPro" id="IPR058777">
    <property type="entry name" value="TXNDC11_thioredoxin"/>
</dbReference>
<dbReference type="PANTHER" id="PTHR46497:SF1">
    <property type="entry name" value="THIOREDOXIN DOMAIN-CONTAINING PROTEIN 11"/>
    <property type="match status" value="1"/>
</dbReference>
<reference evidence="3" key="1">
    <citation type="submission" date="2025-08" db="UniProtKB">
        <authorList>
            <consortium name="Ensembl"/>
        </authorList>
    </citation>
    <scope>IDENTIFICATION</scope>
</reference>
<evidence type="ECO:0000259" key="1">
    <source>
        <dbReference type="Pfam" id="PF00085"/>
    </source>
</evidence>
<dbReference type="GeneTree" id="ENSGT00390000016020"/>
<proteinExistence type="predicted"/>
<dbReference type="Proteomes" id="UP000694388">
    <property type="component" value="Unplaced"/>
</dbReference>
<dbReference type="OMA" id="VIAINCW"/>
<dbReference type="PANTHER" id="PTHR46497">
    <property type="entry name" value="THIOREDOXIN DOMAIN-CONTAINING PROTEIN 11"/>
    <property type="match status" value="1"/>
</dbReference>
<dbReference type="Pfam" id="PF00085">
    <property type="entry name" value="Thioredoxin"/>
    <property type="match status" value="1"/>
</dbReference>
<keyword evidence="4" id="KW-1185">Reference proteome</keyword>
<dbReference type="InterPro" id="IPR013766">
    <property type="entry name" value="Thioredoxin_domain"/>
</dbReference>
<accession>A0A8C4QDZ5</accession>
<sequence length="732" mass="82546">GILGGRIGMEKNKSNSYTARRGRQELLYCGGGCNEQQDLRDRDTVWPAPSPTQFFSKSSLVVDFFLGQLQEAEARLENADLTMFVFYAPWCSRSVEARPQIELVARALTGQVQVIAINCWWIRGHCRQRMSFSFFPAIQTHHRAFGPIEYRGALVASYLQQFLERMLNPLTYLPNQGALLDFLATTEHGVLGFFDFQGTPQPAGFWPFYQAALLALRKSNVQLFSFSDQIYPGDAVNMTAADIVQWMMRAHQETLMWLQPSGRKSLLLNSELGRGPALLVFLPKVPRKAISHITLDEITYMLEEIVLTYNDCSESLKISRLTDRLLQMQQDKRQTFHTQSTASSWKQEACCFSVAETRTKVLSPVRQSSARTTCELCVMAAHGLPRCVLSRVPVKFLSSLMSETTSCTSAVVDVYSSRFVSLYAACCKRLSANDQQMGTQTSRTISGFLWNSWKAGNRSGGPKVDEIAAVRGLRCRTNRTLAFFAMDSGLHWEFAKQLGARHDARLKIFAAIIILHEELHYVLEDVRRDTLSESLRIFWPYSTLQRHRRSSTPLQHASPVLELTADTFSAVVLNPDKDVLLLHYAEWCGFCAILTHLFIQLATQLAASNAGIVVARYIVHHLPSLPPTPPSLTSRPLSHNICKTIVMREDVSMVSRWNKAGMAPEFDNGLQGGVKKFFFLKWHQEVHPSHIGKCVAAWKPRIRTKISAQVHRGKAIALWFFFLLLLAWGGGD</sequence>
<dbReference type="SUPFAM" id="SSF52833">
    <property type="entry name" value="Thioredoxin-like"/>
    <property type="match status" value="2"/>
</dbReference>
<evidence type="ECO:0000259" key="2">
    <source>
        <dbReference type="Pfam" id="PF26234"/>
    </source>
</evidence>
<protein>
    <submittedName>
        <fullName evidence="3">Thioredoxin domain containing 11</fullName>
    </submittedName>
</protein>
<feature type="domain" description="Thioredoxin" evidence="1">
    <location>
        <begin position="560"/>
        <end position="607"/>
    </location>
</feature>
<reference evidence="3" key="2">
    <citation type="submission" date="2025-09" db="UniProtKB">
        <authorList>
            <consortium name="Ensembl"/>
        </authorList>
    </citation>
    <scope>IDENTIFICATION</scope>
</reference>
<organism evidence="3 4">
    <name type="scientific">Eptatretus burgeri</name>
    <name type="common">Inshore hagfish</name>
    <dbReference type="NCBI Taxonomy" id="7764"/>
    <lineage>
        <taxon>Eukaryota</taxon>
        <taxon>Metazoa</taxon>
        <taxon>Chordata</taxon>
        <taxon>Craniata</taxon>
        <taxon>Vertebrata</taxon>
        <taxon>Cyclostomata</taxon>
        <taxon>Myxini</taxon>
        <taxon>Myxiniformes</taxon>
        <taxon>Myxinidae</taxon>
        <taxon>Eptatretinae</taxon>
        <taxon>Eptatretus</taxon>
    </lineage>
</organism>
<dbReference type="AlphaFoldDB" id="A0A8C4QDZ5"/>
<evidence type="ECO:0000313" key="4">
    <source>
        <dbReference type="Proteomes" id="UP000694388"/>
    </source>
</evidence>
<dbReference type="InterPro" id="IPR052792">
    <property type="entry name" value="Thioredoxin_dom-contain_11"/>
</dbReference>
<feature type="domain" description="TXNDC11 thioredoxin-like" evidence="2">
    <location>
        <begin position="170"/>
        <end position="224"/>
    </location>
</feature>